<keyword evidence="5" id="KW-1133">Transmembrane helix</keyword>
<protein>
    <recommendedName>
        <fullName evidence="10">Short-chain dehydrogenase/reductase 3</fullName>
    </recommendedName>
    <alternativeName>
        <fullName evidence="11">Retinal short-chain dehydrogenase/reductase 1</fullName>
    </alternativeName>
</protein>
<reference evidence="13" key="1">
    <citation type="submission" date="2017-09" db="EMBL/GenBank/DDBJ databases">
        <title>Contemporary evolution of a Lepidopteran species, Heliothis virescens, in response to modern agricultural practices.</title>
        <authorList>
            <person name="Fritz M.L."/>
            <person name="Deyonke A.M."/>
            <person name="Papanicolaou A."/>
            <person name="Micinski S."/>
            <person name="Westbrook J."/>
            <person name="Gould F."/>
        </authorList>
    </citation>
    <scope>NUCLEOTIDE SEQUENCE [LARGE SCALE GENOMIC DNA]</scope>
    <source>
        <strain evidence="13">HvINT-</strain>
        <tissue evidence="13">Whole body</tissue>
    </source>
</reference>
<dbReference type="CDD" id="cd05339">
    <property type="entry name" value="17beta-HSDXI-like_SDR_c"/>
    <property type="match status" value="1"/>
</dbReference>
<dbReference type="GO" id="GO:0052650">
    <property type="term" value="F:all-trans-retinol dehydrogenase (NADP+) activity"/>
    <property type="evidence" value="ECO:0007669"/>
    <property type="project" value="UniProtKB-ARBA"/>
</dbReference>
<evidence type="ECO:0000256" key="5">
    <source>
        <dbReference type="ARBA" id="ARBA00022989"/>
    </source>
</evidence>
<evidence type="ECO:0000256" key="8">
    <source>
        <dbReference type="ARBA" id="ARBA00023136"/>
    </source>
</evidence>
<evidence type="ECO:0000256" key="9">
    <source>
        <dbReference type="ARBA" id="ARBA00059620"/>
    </source>
</evidence>
<evidence type="ECO:0000256" key="2">
    <source>
        <dbReference type="ARBA" id="ARBA00006484"/>
    </source>
</evidence>
<dbReference type="InterPro" id="IPR002347">
    <property type="entry name" value="SDR_fam"/>
</dbReference>
<name>A0A2A4K3Z4_HELVI</name>
<evidence type="ECO:0000256" key="12">
    <source>
        <dbReference type="RuleBase" id="RU000363"/>
    </source>
</evidence>
<evidence type="ECO:0000256" key="3">
    <source>
        <dbReference type="ARBA" id="ARBA00022692"/>
    </source>
</evidence>
<keyword evidence="3" id="KW-0812">Transmembrane</keyword>
<evidence type="ECO:0000256" key="6">
    <source>
        <dbReference type="ARBA" id="ARBA00023002"/>
    </source>
</evidence>
<evidence type="ECO:0000256" key="4">
    <source>
        <dbReference type="ARBA" id="ARBA00022857"/>
    </source>
</evidence>
<comment type="similarity">
    <text evidence="2 12">Belongs to the short-chain dehydrogenases/reductases (SDR) family.</text>
</comment>
<dbReference type="InterPro" id="IPR020904">
    <property type="entry name" value="Sc_DH/Rdtase_CS"/>
</dbReference>
<dbReference type="InterPro" id="IPR036291">
    <property type="entry name" value="NAD(P)-bd_dom_sf"/>
</dbReference>
<evidence type="ECO:0000313" key="13">
    <source>
        <dbReference type="EMBL" id="PCG78746.1"/>
    </source>
</evidence>
<dbReference type="FunFam" id="3.40.50.720:FF:000131">
    <property type="entry name" value="Short-chain dehydrogenase/reductase 3"/>
    <property type="match status" value="1"/>
</dbReference>
<keyword evidence="6" id="KW-0560">Oxidoreductase</keyword>
<keyword evidence="7" id="KW-0443">Lipid metabolism</keyword>
<dbReference type="PANTHER" id="PTHR24322">
    <property type="entry name" value="PKSB"/>
    <property type="match status" value="1"/>
</dbReference>
<accession>A0A2A4K3Z4</accession>
<evidence type="ECO:0000256" key="10">
    <source>
        <dbReference type="ARBA" id="ARBA00068717"/>
    </source>
</evidence>
<comment type="subcellular location">
    <subcellularLocation>
        <location evidence="1">Membrane</location>
        <topology evidence="1">Multi-pass membrane protein</topology>
    </subcellularLocation>
</comment>
<dbReference type="SUPFAM" id="SSF51735">
    <property type="entry name" value="NAD(P)-binding Rossmann-fold domains"/>
    <property type="match status" value="1"/>
</dbReference>
<dbReference type="PRINTS" id="PR00080">
    <property type="entry name" value="SDRFAMILY"/>
</dbReference>
<dbReference type="Pfam" id="PF00106">
    <property type="entry name" value="adh_short"/>
    <property type="match status" value="1"/>
</dbReference>
<dbReference type="EMBL" id="NWSH01000175">
    <property type="protein sequence ID" value="PCG78747.1"/>
    <property type="molecule type" value="Genomic_DNA"/>
</dbReference>
<dbReference type="AlphaFoldDB" id="A0A2A4K3Z4"/>
<dbReference type="PROSITE" id="PS00061">
    <property type="entry name" value="ADH_SHORT"/>
    <property type="match status" value="1"/>
</dbReference>
<dbReference type="STRING" id="7102.A0A2A4K3Z4"/>
<dbReference type="Gene3D" id="3.40.50.720">
    <property type="entry name" value="NAD(P)-binding Rossmann-like Domain"/>
    <property type="match status" value="1"/>
</dbReference>
<sequence length="308" mass="34277">MAEEPQIITALRIFFEIIWTILRVDVEIIKTVFRFLIPPEPKDVNDDIILITGAGHGMGREVALRFARLGAKIVCVDINPKGNDETVAMIKQEKGQAYAYVCDVTDRAAVLALAEKVEREVGVVTILINNAGIMPCKPVLKHTEKEIRTLMDINVNGNLWMIQAFLPAMLERNYGHIVAMSSMAGKMGLRNLVPYCGTKYAVRGIMESLAVELHEDPRDTNGIKLTTICPYIVNTGLCHNPRIRFEGLMKTVDPGDAADQIVDAVRKEYHEITIPSDLYYTNKIFNLFPPAGAKILTDFVGTGLDPHE</sequence>
<dbReference type="PANTHER" id="PTHR24322:SF736">
    <property type="entry name" value="RETINOL DEHYDROGENASE 10"/>
    <property type="match status" value="1"/>
</dbReference>
<comment type="function">
    <text evidence="9">Catalyzes the reduction of all-trans-retinal to all-trans-retinol in the presence of NADPH.</text>
</comment>
<organism evidence="13">
    <name type="scientific">Heliothis virescens</name>
    <name type="common">Tobacco budworm moth</name>
    <dbReference type="NCBI Taxonomy" id="7102"/>
    <lineage>
        <taxon>Eukaryota</taxon>
        <taxon>Metazoa</taxon>
        <taxon>Ecdysozoa</taxon>
        <taxon>Arthropoda</taxon>
        <taxon>Hexapoda</taxon>
        <taxon>Insecta</taxon>
        <taxon>Pterygota</taxon>
        <taxon>Neoptera</taxon>
        <taxon>Endopterygota</taxon>
        <taxon>Lepidoptera</taxon>
        <taxon>Glossata</taxon>
        <taxon>Ditrysia</taxon>
        <taxon>Noctuoidea</taxon>
        <taxon>Noctuidae</taxon>
        <taxon>Heliothinae</taxon>
        <taxon>Heliothis</taxon>
    </lineage>
</organism>
<dbReference type="PRINTS" id="PR00081">
    <property type="entry name" value="GDHRDH"/>
</dbReference>
<proteinExistence type="inferred from homology"/>
<evidence type="ECO:0000256" key="11">
    <source>
        <dbReference type="ARBA" id="ARBA00082544"/>
    </source>
</evidence>
<gene>
    <name evidence="13" type="ORF">B5V51_3180</name>
</gene>
<dbReference type="GO" id="GO:0005811">
    <property type="term" value="C:lipid droplet"/>
    <property type="evidence" value="ECO:0007669"/>
    <property type="project" value="TreeGrafter"/>
</dbReference>
<keyword evidence="8" id="KW-0472">Membrane</keyword>
<dbReference type="EMBL" id="NWSH01000175">
    <property type="protein sequence ID" value="PCG78746.1"/>
    <property type="molecule type" value="Genomic_DNA"/>
</dbReference>
<comment type="caution">
    <text evidence="13">The sequence shown here is derived from an EMBL/GenBank/DDBJ whole genome shotgun (WGS) entry which is preliminary data.</text>
</comment>
<evidence type="ECO:0000256" key="7">
    <source>
        <dbReference type="ARBA" id="ARBA00023098"/>
    </source>
</evidence>
<dbReference type="GO" id="GO:0016020">
    <property type="term" value="C:membrane"/>
    <property type="evidence" value="ECO:0007669"/>
    <property type="project" value="UniProtKB-SubCell"/>
</dbReference>
<evidence type="ECO:0000256" key="1">
    <source>
        <dbReference type="ARBA" id="ARBA00004141"/>
    </source>
</evidence>
<keyword evidence="4" id="KW-0521">NADP</keyword>